<dbReference type="RefSeq" id="WP_207648923.1">
    <property type="nucleotide sequence ID" value="NZ_FMKA01000069.1"/>
</dbReference>
<organism evidence="1 2">
    <name type="scientific">Anaerobium acetethylicum</name>
    <dbReference type="NCBI Taxonomy" id="1619234"/>
    <lineage>
        <taxon>Bacteria</taxon>
        <taxon>Bacillati</taxon>
        <taxon>Bacillota</taxon>
        <taxon>Clostridia</taxon>
        <taxon>Lachnospirales</taxon>
        <taxon>Lachnospiraceae</taxon>
        <taxon>Anaerobium</taxon>
    </lineage>
</organism>
<gene>
    <name evidence="1" type="ORF">SAMN05421730_10691</name>
</gene>
<feature type="non-terminal residue" evidence="1">
    <location>
        <position position="1"/>
    </location>
</feature>
<dbReference type="EMBL" id="FMKA01000069">
    <property type="protein sequence ID" value="SCP99894.1"/>
    <property type="molecule type" value="Genomic_DNA"/>
</dbReference>
<sequence length="319" mass="34351">DPVSYDDPTGHKRKNIVQKWVAKAKKAVKKTAKKAVSAVKKEIKKTVAKEKARSKEAAKQYEKKAATVKVVVGKVDAKPNNYLEGGSGPQKTKTVLAKLEKTTLVDGIQTLLDAVGLVPAIGEPCDAINGAIYLAKGDKVNAAWSAAACLPIGGQLATVGKFINKGAKVDDVYDVVKAAAKVADATGAEKDVYAGVKEASEYLKSQNVPREYRKQILESFDVRTIKMETAGDSTYGIRFYGGDAQEKGRYLFETFSPTTNRNNLALPNEWNSMTGLQQFQVKSETSMITGNAASQLQYGSQYVGGAKQGYINSLEALSK</sequence>
<evidence type="ECO:0000313" key="2">
    <source>
        <dbReference type="Proteomes" id="UP000199315"/>
    </source>
</evidence>
<dbReference type="Proteomes" id="UP000199315">
    <property type="component" value="Unassembled WGS sequence"/>
</dbReference>
<accession>A0A1D3TZB6</accession>
<protein>
    <submittedName>
        <fullName evidence="1">Uncharacterized protein</fullName>
    </submittedName>
</protein>
<keyword evidence="2" id="KW-1185">Reference proteome</keyword>
<dbReference type="CDD" id="cd20745">
    <property type="entry name" value="FIX_RhsA_AHH_HNH-like"/>
    <property type="match status" value="1"/>
</dbReference>
<evidence type="ECO:0000313" key="1">
    <source>
        <dbReference type="EMBL" id="SCP99894.1"/>
    </source>
</evidence>
<dbReference type="STRING" id="1619234.SAMN05421730_10691"/>
<dbReference type="AlphaFoldDB" id="A0A1D3TZB6"/>
<proteinExistence type="predicted"/>
<name>A0A1D3TZB6_9FIRM</name>
<reference evidence="1 2" key="1">
    <citation type="submission" date="2016-09" db="EMBL/GenBank/DDBJ databases">
        <authorList>
            <person name="Capua I."/>
            <person name="De Benedictis P."/>
            <person name="Joannis T."/>
            <person name="Lombin L.H."/>
            <person name="Cattoli G."/>
        </authorList>
    </citation>
    <scope>NUCLEOTIDE SEQUENCE [LARGE SCALE GENOMIC DNA]</scope>
    <source>
        <strain evidence="1 2">GluBS11</strain>
    </source>
</reference>